<feature type="domain" description="Low molecular weight protein antigen 6 PH" evidence="2">
    <location>
        <begin position="78"/>
        <end position="149"/>
    </location>
</feature>
<dbReference type="STRING" id="399497.BW733_14775"/>
<keyword evidence="1" id="KW-0472">Membrane</keyword>
<dbReference type="KEGG" id="tfa:BW733_14775"/>
<sequence length="174" mass="19745">MQHDDREPQEVPERLSYTSPPALMTAVVLSIVLLSFSMFGWYALGKEIREQVTWIQAGTLLFFIFVMIGVMLSVGYSRLWANEEGITVRNGPILRRYPIDQIAGVRLRKGDAWSSLLLKGEEELKRKPVLAIQSLEGEGAQRKLIELRRWLVAHGATSRDVDVRPEDQPPADED</sequence>
<evidence type="ECO:0000313" key="3">
    <source>
        <dbReference type="EMBL" id="AQP51899.1"/>
    </source>
</evidence>
<protein>
    <recommendedName>
        <fullName evidence="2">Low molecular weight protein antigen 6 PH domain-containing protein</fullName>
    </recommendedName>
</protein>
<gene>
    <name evidence="3" type="ORF">BW733_14775</name>
</gene>
<keyword evidence="4" id="KW-1185">Reference proteome</keyword>
<evidence type="ECO:0000259" key="2">
    <source>
        <dbReference type="Pfam" id="PF10756"/>
    </source>
</evidence>
<dbReference type="EMBL" id="CP019607">
    <property type="protein sequence ID" value="AQP51899.1"/>
    <property type="molecule type" value="Genomic_DNA"/>
</dbReference>
<dbReference type="AlphaFoldDB" id="A0A1Q2D0F2"/>
<accession>A0A1Q2D0F2</accession>
<organism evidence="3 4">
    <name type="scientific">Tessaracoccus flavescens</name>
    <dbReference type="NCBI Taxonomy" id="399497"/>
    <lineage>
        <taxon>Bacteria</taxon>
        <taxon>Bacillati</taxon>
        <taxon>Actinomycetota</taxon>
        <taxon>Actinomycetes</taxon>
        <taxon>Propionibacteriales</taxon>
        <taxon>Propionibacteriaceae</taxon>
        <taxon>Tessaracoccus</taxon>
    </lineage>
</organism>
<evidence type="ECO:0000256" key="1">
    <source>
        <dbReference type="SAM" id="Phobius"/>
    </source>
</evidence>
<reference evidence="3 4" key="1">
    <citation type="journal article" date="2008" name="Int. J. Syst. Evol. Microbiol.">
        <title>Tessaracoccus flavescens sp. nov., isolated from marine sediment.</title>
        <authorList>
            <person name="Lee D.W."/>
            <person name="Lee S.D."/>
        </authorList>
    </citation>
    <scope>NUCLEOTIDE SEQUENCE [LARGE SCALE GENOMIC DNA]</scope>
    <source>
        <strain evidence="3 4">SST-39T</strain>
    </source>
</reference>
<keyword evidence="1" id="KW-0812">Transmembrane</keyword>
<dbReference type="RefSeq" id="WP_077351626.1">
    <property type="nucleotide sequence ID" value="NZ_CP019607.1"/>
</dbReference>
<dbReference type="Pfam" id="PF10756">
    <property type="entry name" value="bPH_6"/>
    <property type="match status" value="1"/>
</dbReference>
<dbReference type="Proteomes" id="UP000188235">
    <property type="component" value="Chromosome"/>
</dbReference>
<dbReference type="InterPro" id="IPR019692">
    <property type="entry name" value="CFP-6_PH"/>
</dbReference>
<feature type="transmembrane region" description="Helical" evidence="1">
    <location>
        <begin position="54"/>
        <end position="76"/>
    </location>
</feature>
<feature type="transmembrane region" description="Helical" evidence="1">
    <location>
        <begin position="21"/>
        <end position="42"/>
    </location>
</feature>
<proteinExistence type="predicted"/>
<evidence type="ECO:0000313" key="4">
    <source>
        <dbReference type="Proteomes" id="UP000188235"/>
    </source>
</evidence>
<keyword evidence="1" id="KW-1133">Transmembrane helix</keyword>
<name>A0A1Q2D0F2_9ACTN</name>